<reference evidence="1" key="2">
    <citation type="submission" date="2023-05" db="EMBL/GenBank/DDBJ databases">
        <authorList>
            <consortium name="Lawrence Berkeley National Laboratory"/>
            <person name="Steindorff A."/>
            <person name="Hensen N."/>
            <person name="Bonometti L."/>
            <person name="Westerberg I."/>
            <person name="Brannstrom I.O."/>
            <person name="Guillou S."/>
            <person name="Cros-Aarteil S."/>
            <person name="Calhoun S."/>
            <person name="Haridas S."/>
            <person name="Kuo A."/>
            <person name="Mondo S."/>
            <person name="Pangilinan J."/>
            <person name="Riley R."/>
            <person name="Labutti K."/>
            <person name="Andreopoulos B."/>
            <person name="Lipzen A."/>
            <person name="Chen C."/>
            <person name="Yanf M."/>
            <person name="Daum C."/>
            <person name="Ng V."/>
            <person name="Clum A."/>
            <person name="Ohm R."/>
            <person name="Martin F."/>
            <person name="Silar P."/>
            <person name="Natvig D."/>
            <person name="Lalanne C."/>
            <person name="Gautier V."/>
            <person name="Ament-Velasquez S.L."/>
            <person name="Kruys A."/>
            <person name="Hutchinson M.I."/>
            <person name="Powell A.J."/>
            <person name="Barry K."/>
            <person name="Miller A.N."/>
            <person name="Grigoriev I.V."/>
            <person name="Debuchy R."/>
            <person name="Gladieux P."/>
            <person name="Thoren M.H."/>
            <person name="Johannesson H."/>
        </authorList>
    </citation>
    <scope>NUCLEOTIDE SEQUENCE</scope>
    <source>
        <strain evidence="1">CBS 990.96</strain>
    </source>
</reference>
<accession>A0AAN6YNQ1</accession>
<dbReference type="EMBL" id="MU865582">
    <property type="protein sequence ID" value="KAK4221135.1"/>
    <property type="molecule type" value="Genomic_DNA"/>
</dbReference>
<proteinExistence type="predicted"/>
<organism evidence="1 2">
    <name type="scientific">Podospora fimiseda</name>
    <dbReference type="NCBI Taxonomy" id="252190"/>
    <lineage>
        <taxon>Eukaryota</taxon>
        <taxon>Fungi</taxon>
        <taxon>Dikarya</taxon>
        <taxon>Ascomycota</taxon>
        <taxon>Pezizomycotina</taxon>
        <taxon>Sordariomycetes</taxon>
        <taxon>Sordariomycetidae</taxon>
        <taxon>Sordariales</taxon>
        <taxon>Podosporaceae</taxon>
        <taxon>Podospora</taxon>
    </lineage>
</organism>
<evidence type="ECO:0000313" key="2">
    <source>
        <dbReference type="Proteomes" id="UP001301958"/>
    </source>
</evidence>
<sequence length="366" mass="42951">MPFCPGLPAEIVDEILDAICDDCTRSEFHEHYQHDHPAKTFASLCLTSRLLNEFATKRLYRRPSTREWWLLARTLITRPDLAVMVNDLDLDYNEMSYPEPGDIGEEVQAWYLERMIPKIHPPISKPDNQDDDDEPGQYYDDYGRYGEMLDGHETLYDMSTNAAIDMIAGLCPNIVTLQSAVWYMKAFTFCKPDSLLSLKHIKIFRGDVWSQGNMDIGELQDLFRAAPNLESVHFVHAGSCWDEFNRLYPETADIKLEKVTRVFFWECGMPPESFRGVLGFFPNAERIRYGYCGYHHFQFKPQDLWDMVTDANLMKNIKEFSFWYDGEGLHNDWEEKDFEHLERAFERRGINFEHPYKDNQCVKDLL</sequence>
<name>A0AAN6YNQ1_9PEZI</name>
<comment type="caution">
    <text evidence="1">The sequence shown here is derived from an EMBL/GenBank/DDBJ whole genome shotgun (WGS) entry which is preliminary data.</text>
</comment>
<gene>
    <name evidence="1" type="ORF">QBC38DRAFT_492676</name>
</gene>
<dbReference type="Proteomes" id="UP001301958">
    <property type="component" value="Unassembled WGS sequence"/>
</dbReference>
<protein>
    <submittedName>
        <fullName evidence="1">Uncharacterized protein</fullName>
    </submittedName>
</protein>
<evidence type="ECO:0000313" key="1">
    <source>
        <dbReference type="EMBL" id="KAK4221135.1"/>
    </source>
</evidence>
<keyword evidence="2" id="KW-1185">Reference proteome</keyword>
<dbReference type="AlphaFoldDB" id="A0AAN6YNQ1"/>
<reference evidence="1" key="1">
    <citation type="journal article" date="2023" name="Mol. Phylogenet. Evol.">
        <title>Genome-scale phylogeny and comparative genomics of the fungal order Sordariales.</title>
        <authorList>
            <person name="Hensen N."/>
            <person name="Bonometti L."/>
            <person name="Westerberg I."/>
            <person name="Brannstrom I.O."/>
            <person name="Guillou S."/>
            <person name="Cros-Aarteil S."/>
            <person name="Calhoun S."/>
            <person name="Haridas S."/>
            <person name="Kuo A."/>
            <person name="Mondo S."/>
            <person name="Pangilinan J."/>
            <person name="Riley R."/>
            <person name="LaButti K."/>
            <person name="Andreopoulos B."/>
            <person name="Lipzen A."/>
            <person name="Chen C."/>
            <person name="Yan M."/>
            <person name="Daum C."/>
            <person name="Ng V."/>
            <person name="Clum A."/>
            <person name="Steindorff A."/>
            <person name="Ohm R.A."/>
            <person name="Martin F."/>
            <person name="Silar P."/>
            <person name="Natvig D.O."/>
            <person name="Lalanne C."/>
            <person name="Gautier V."/>
            <person name="Ament-Velasquez S.L."/>
            <person name="Kruys A."/>
            <person name="Hutchinson M.I."/>
            <person name="Powell A.J."/>
            <person name="Barry K."/>
            <person name="Miller A.N."/>
            <person name="Grigoriev I.V."/>
            <person name="Debuchy R."/>
            <person name="Gladieux P."/>
            <person name="Hiltunen Thoren M."/>
            <person name="Johannesson H."/>
        </authorList>
    </citation>
    <scope>NUCLEOTIDE SEQUENCE</scope>
    <source>
        <strain evidence="1">CBS 990.96</strain>
    </source>
</reference>